<organism evidence="3 4">
    <name type="scientific">Facklamia languida CCUG 37842</name>
    <dbReference type="NCBI Taxonomy" id="883113"/>
    <lineage>
        <taxon>Bacteria</taxon>
        <taxon>Bacillati</taxon>
        <taxon>Bacillota</taxon>
        <taxon>Bacilli</taxon>
        <taxon>Lactobacillales</taxon>
        <taxon>Aerococcaceae</taxon>
        <taxon>Facklamia</taxon>
    </lineage>
</organism>
<proteinExistence type="predicted"/>
<dbReference type="GO" id="GO:0031167">
    <property type="term" value="P:rRNA methylation"/>
    <property type="evidence" value="ECO:0007669"/>
    <property type="project" value="InterPro"/>
</dbReference>
<dbReference type="Proteomes" id="UP000006190">
    <property type="component" value="Unassembled WGS sequence"/>
</dbReference>
<protein>
    <submittedName>
        <fullName evidence="3">RsmD family RNA methyltransferase</fullName>
    </submittedName>
</protein>
<dbReference type="InterPro" id="IPR002052">
    <property type="entry name" value="DNA_methylase_N6_adenine_CS"/>
</dbReference>
<dbReference type="NCBIfam" id="TIGR00095">
    <property type="entry name" value="16S rRNA (guanine(966)-N(2))-methyltransferase RsmD"/>
    <property type="match status" value="1"/>
</dbReference>
<dbReference type="InterPro" id="IPR029063">
    <property type="entry name" value="SAM-dependent_MTases_sf"/>
</dbReference>
<dbReference type="SUPFAM" id="SSF53335">
    <property type="entry name" value="S-adenosyl-L-methionine-dependent methyltransferases"/>
    <property type="match status" value="1"/>
</dbReference>
<dbReference type="Gene3D" id="3.40.50.150">
    <property type="entry name" value="Vaccinia Virus protein VP39"/>
    <property type="match status" value="1"/>
</dbReference>
<evidence type="ECO:0000256" key="2">
    <source>
        <dbReference type="ARBA" id="ARBA00022679"/>
    </source>
</evidence>
<name>H3NJT5_9LACT</name>
<keyword evidence="4" id="KW-1185">Reference proteome</keyword>
<dbReference type="OrthoDB" id="9803017at2"/>
<dbReference type="GO" id="GO:0003676">
    <property type="term" value="F:nucleic acid binding"/>
    <property type="evidence" value="ECO:0007669"/>
    <property type="project" value="InterPro"/>
</dbReference>
<gene>
    <name evidence="3" type="ORF">HMPREF9708_01124</name>
</gene>
<dbReference type="EMBL" id="AGEG01000013">
    <property type="protein sequence ID" value="EHR36898.1"/>
    <property type="molecule type" value="Genomic_DNA"/>
</dbReference>
<dbReference type="RefSeq" id="WP_006309306.1">
    <property type="nucleotide sequence ID" value="NZ_JH601133.1"/>
</dbReference>
<accession>H3NJT5</accession>
<keyword evidence="1 3" id="KW-0489">Methyltransferase</keyword>
<dbReference type="STRING" id="883113.HMPREF9708_01124"/>
<dbReference type="eggNOG" id="COG0742">
    <property type="taxonomic scope" value="Bacteria"/>
</dbReference>
<evidence type="ECO:0000313" key="4">
    <source>
        <dbReference type="Proteomes" id="UP000006190"/>
    </source>
</evidence>
<sequence>MRIIAGEYRSRPLKAVPGQSTRPTTDKIKEAMFNLIGPDLGKCQLALDFYAGSGALGIEAVSRGVDHAVLCEKSDRALRVISENIQMTNEPDRFTVLGGPNRKRLSQWFRSGEEGFDLVFLDPPYKQADLSGDILWLGQEGMLADGCVIVCESDTGHVVPDQMDQLVLYKQRQYGMSIVSLYHYQARGE</sequence>
<dbReference type="AlphaFoldDB" id="H3NJT5"/>
<dbReference type="GO" id="GO:0008168">
    <property type="term" value="F:methyltransferase activity"/>
    <property type="evidence" value="ECO:0007669"/>
    <property type="project" value="UniProtKB-KW"/>
</dbReference>
<dbReference type="PROSITE" id="PS00092">
    <property type="entry name" value="N6_MTASE"/>
    <property type="match status" value="1"/>
</dbReference>
<dbReference type="PATRIC" id="fig|883113.3.peg.1119"/>
<dbReference type="CDD" id="cd02440">
    <property type="entry name" value="AdoMet_MTases"/>
    <property type="match status" value="1"/>
</dbReference>
<evidence type="ECO:0000256" key="1">
    <source>
        <dbReference type="ARBA" id="ARBA00022603"/>
    </source>
</evidence>
<keyword evidence="2 3" id="KW-0808">Transferase</keyword>
<dbReference type="HOGENOM" id="CLU_075826_0_2_9"/>
<dbReference type="PANTHER" id="PTHR43542:SF1">
    <property type="entry name" value="METHYLTRANSFERASE"/>
    <property type="match status" value="1"/>
</dbReference>
<dbReference type="PANTHER" id="PTHR43542">
    <property type="entry name" value="METHYLTRANSFERASE"/>
    <property type="match status" value="1"/>
</dbReference>
<evidence type="ECO:0000313" key="3">
    <source>
        <dbReference type="EMBL" id="EHR36898.1"/>
    </source>
</evidence>
<dbReference type="InterPro" id="IPR004398">
    <property type="entry name" value="RNA_MeTrfase_RsmD"/>
</dbReference>
<comment type="caution">
    <text evidence="3">The sequence shown here is derived from an EMBL/GenBank/DDBJ whole genome shotgun (WGS) entry which is preliminary data.</text>
</comment>
<reference evidence="3 4" key="1">
    <citation type="submission" date="2012-01" db="EMBL/GenBank/DDBJ databases">
        <title>The Genome Sequence of Facklamia languida CCUG 37842.</title>
        <authorList>
            <consortium name="The Broad Institute Genome Sequencing Platform"/>
            <person name="Earl A."/>
            <person name="Ward D."/>
            <person name="Feldgarden M."/>
            <person name="Gevers D."/>
            <person name="Huys G."/>
            <person name="Young S.K."/>
            <person name="Zeng Q."/>
            <person name="Gargeya S."/>
            <person name="Fitzgerald M."/>
            <person name="Haas B."/>
            <person name="Abouelleil A."/>
            <person name="Alvarado L."/>
            <person name="Arachchi H.M."/>
            <person name="Berlin A."/>
            <person name="Chapman S.B."/>
            <person name="Gearin G."/>
            <person name="Goldberg J."/>
            <person name="Griggs A."/>
            <person name="Gujja S."/>
            <person name="Hansen M."/>
            <person name="Heiman D."/>
            <person name="Howarth C."/>
            <person name="Larimer J."/>
            <person name="Lui A."/>
            <person name="MacDonald P.J.P."/>
            <person name="McCowen C."/>
            <person name="Montmayeur A."/>
            <person name="Murphy C."/>
            <person name="Neiman D."/>
            <person name="Pearson M."/>
            <person name="Priest M."/>
            <person name="Roberts A."/>
            <person name="Saif S."/>
            <person name="Shea T."/>
            <person name="Sisk P."/>
            <person name="Stolte C."/>
            <person name="Sykes S."/>
            <person name="Wortman J."/>
            <person name="Nusbaum C."/>
            <person name="Birren B."/>
        </authorList>
    </citation>
    <scope>NUCLEOTIDE SEQUENCE [LARGE SCALE GENOMIC DNA]</scope>
    <source>
        <strain evidence="3 4">CCUG 37842</strain>
    </source>
</reference>
<dbReference type="Pfam" id="PF03602">
    <property type="entry name" value="Cons_hypoth95"/>
    <property type="match status" value="1"/>
</dbReference>
<dbReference type="PIRSF" id="PIRSF004553">
    <property type="entry name" value="CHP00095"/>
    <property type="match status" value="1"/>
</dbReference>